<evidence type="ECO:0000313" key="1">
    <source>
        <dbReference type="EMBL" id="QHA85631.1"/>
    </source>
</evidence>
<dbReference type="EMBL" id="CP041764">
    <property type="protein sequence ID" value="QHA85631.1"/>
    <property type="molecule type" value="Genomic_DNA"/>
</dbReference>
<keyword evidence="2" id="KW-1185">Reference proteome</keyword>
<gene>
    <name evidence="1" type="ORF">FO014_00780</name>
</gene>
<dbReference type="Proteomes" id="UP000430368">
    <property type="component" value="Chromosome"/>
</dbReference>
<name>A0ABX6GH83_9GAMM</name>
<sequence>MAGKWNVICRRKSEAIPRVKVLFFTKKNRLTEIMRPYAGDNREVDDFARRHGVFGFNPAIEVMPK</sequence>
<reference evidence="1 2" key="1">
    <citation type="submission" date="2019-07" db="EMBL/GenBank/DDBJ databases">
        <title>Serratia dokdonensis sp. nov., an elicitor of systemic resistance in Nicotiana Tabacum.</title>
        <authorList>
            <person name="Son J.-S."/>
            <person name="Hwang Y.-J."/>
            <person name="Lee S.-Y."/>
            <person name="Ghim S.-Y."/>
        </authorList>
    </citation>
    <scope>NUCLEOTIDE SEQUENCE [LARGE SCALE GENOMIC DNA]</scope>
    <source>
        <strain evidence="1 2">KUDC3025</strain>
    </source>
</reference>
<evidence type="ECO:0000313" key="2">
    <source>
        <dbReference type="Proteomes" id="UP000430368"/>
    </source>
</evidence>
<accession>A0ABX6GH83</accession>
<proteinExistence type="predicted"/>
<evidence type="ECO:0008006" key="3">
    <source>
        <dbReference type="Google" id="ProtNLM"/>
    </source>
</evidence>
<protein>
    <recommendedName>
        <fullName evidence="3">Host cell division inhibitor Icd-like protein</fullName>
    </recommendedName>
</protein>
<organism evidence="1 2">
    <name type="scientific">Serratia rhizosphaerae</name>
    <dbReference type="NCBI Taxonomy" id="2597702"/>
    <lineage>
        <taxon>Bacteria</taxon>
        <taxon>Pseudomonadati</taxon>
        <taxon>Pseudomonadota</taxon>
        <taxon>Gammaproteobacteria</taxon>
        <taxon>Enterobacterales</taxon>
        <taxon>Yersiniaceae</taxon>
        <taxon>Serratia</taxon>
    </lineage>
</organism>